<dbReference type="EMBL" id="BAAFJT010000013">
    <property type="protein sequence ID" value="GAB0195775.1"/>
    <property type="molecule type" value="Genomic_DNA"/>
</dbReference>
<dbReference type="GO" id="GO:0008233">
    <property type="term" value="F:peptidase activity"/>
    <property type="evidence" value="ECO:0007669"/>
    <property type="project" value="UniProtKB-KW"/>
</dbReference>
<gene>
    <name evidence="3" type="ORF">GRJ2_002042800</name>
</gene>
<dbReference type="PANTHER" id="PTHR24250">
    <property type="entry name" value="CHYMOTRYPSIN-RELATED"/>
    <property type="match status" value="1"/>
</dbReference>
<evidence type="ECO:0000259" key="2">
    <source>
        <dbReference type="Pfam" id="PF00089"/>
    </source>
</evidence>
<name>A0ABC9XDQ1_GRUJA</name>
<protein>
    <submittedName>
        <fullName evidence="3">Inactive serine protease 54</fullName>
    </submittedName>
</protein>
<dbReference type="Gene3D" id="2.40.10.10">
    <property type="entry name" value="Trypsin-like serine proteases"/>
    <property type="match status" value="2"/>
</dbReference>
<keyword evidence="3" id="KW-0378">Hydrolase</keyword>
<dbReference type="GO" id="GO:0006508">
    <property type="term" value="P:proteolysis"/>
    <property type="evidence" value="ECO:0007669"/>
    <property type="project" value="UniProtKB-KW"/>
</dbReference>
<dbReference type="InterPro" id="IPR009003">
    <property type="entry name" value="Peptidase_S1_PA"/>
</dbReference>
<dbReference type="SUPFAM" id="SSF50494">
    <property type="entry name" value="Trypsin-like serine proteases"/>
    <property type="match status" value="1"/>
</dbReference>
<feature type="domain" description="Peptidase S1" evidence="2">
    <location>
        <begin position="24"/>
        <end position="98"/>
    </location>
</feature>
<dbReference type="Proteomes" id="UP001623348">
    <property type="component" value="Unassembled WGS sequence"/>
</dbReference>
<sequence>MPHFPAACGIQASPSPWRSVQEFAATDQFPWVVALQDTQHNLLAFGSILNEHWILSAASSLQSRQQVLALVGLSTMKRQREDQPQYSISSVIPHEDFDKGDAGNPVMCQIRGTEKWVLKGILSEGGIRCYRPFLYTPVSYYSDWILATTERTGPPALPTLVNPFAIRKAACFVHAMVK</sequence>
<dbReference type="PANTHER" id="PTHR24250:SF45">
    <property type="entry name" value="INACTIVE SERINE PROTEASE 54"/>
    <property type="match status" value="1"/>
</dbReference>
<evidence type="ECO:0000313" key="3">
    <source>
        <dbReference type="EMBL" id="GAB0195775.1"/>
    </source>
</evidence>
<dbReference type="InterPro" id="IPR043504">
    <property type="entry name" value="Peptidase_S1_PA_chymotrypsin"/>
</dbReference>
<comment type="caution">
    <text evidence="3">The sequence shown here is derived from an EMBL/GenBank/DDBJ whole genome shotgun (WGS) entry which is preliminary data.</text>
</comment>
<dbReference type="Pfam" id="PF00089">
    <property type="entry name" value="Trypsin"/>
    <property type="match status" value="1"/>
</dbReference>
<evidence type="ECO:0000256" key="1">
    <source>
        <dbReference type="ARBA" id="ARBA00023157"/>
    </source>
</evidence>
<proteinExistence type="predicted"/>
<keyword evidence="1" id="KW-1015">Disulfide bond</keyword>
<dbReference type="AlphaFoldDB" id="A0ABC9XDQ1"/>
<organism evidence="3 4">
    <name type="scientific">Grus japonensis</name>
    <name type="common">Japanese crane</name>
    <name type="synonym">Red-crowned crane</name>
    <dbReference type="NCBI Taxonomy" id="30415"/>
    <lineage>
        <taxon>Eukaryota</taxon>
        <taxon>Metazoa</taxon>
        <taxon>Chordata</taxon>
        <taxon>Craniata</taxon>
        <taxon>Vertebrata</taxon>
        <taxon>Euteleostomi</taxon>
        <taxon>Archelosauria</taxon>
        <taxon>Archosauria</taxon>
        <taxon>Dinosauria</taxon>
        <taxon>Saurischia</taxon>
        <taxon>Theropoda</taxon>
        <taxon>Coelurosauria</taxon>
        <taxon>Aves</taxon>
        <taxon>Neognathae</taxon>
        <taxon>Neoaves</taxon>
        <taxon>Gruiformes</taxon>
        <taxon>Gruidae</taxon>
        <taxon>Grus</taxon>
    </lineage>
</organism>
<keyword evidence="3" id="KW-0645">Protease</keyword>
<evidence type="ECO:0000313" key="4">
    <source>
        <dbReference type="Proteomes" id="UP001623348"/>
    </source>
</evidence>
<dbReference type="InterPro" id="IPR001254">
    <property type="entry name" value="Trypsin_dom"/>
</dbReference>
<accession>A0ABC9XDQ1</accession>
<reference evidence="3 4" key="1">
    <citation type="submission" date="2024-06" db="EMBL/GenBank/DDBJ databases">
        <title>The draft genome of Grus japonensis, version 3.</title>
        <authorList>
            <person name="Nabeshima K."/>
            <person name="Suzuki S."/>
            <person name="Onuma M."/>
        </authorList>
    </citation>
    <scope>NUCLEOTIDE SEQUENCE [LARGE SCALE GENOMIC DNA]</scope>
    <source>
        <strain evidence="3 4">451A</strain>
    </source>
</reference>
<keyword evidence="4" id="KW-1185">Reference proteome</keyword>